<evidence type="ECO:0000256" key="7">
    <source>
        <dbReference type="ARBA" id="ARBA00049158"/>
    </source>
</evidence>
<name>A0A1G5RVY1_PSEXY</name>
<reference evidence="10 11" key="1">
    <citation type="submission" date="2016-10" db="EMBL/GenBank/DDBJ databases">
        <authorList>
            <person name="de Groot N.N."/>
        </authorList>
    </citation>
    <scope>NUCLEOTIDE SEQUENCE [LARGE SCALE GENOMIC DNA]</scope>
    <source>
        <strain evidence="10 11">DSM 10317</strain>
    </source>
</reference>
<dbReference type="GO" id="GO:0000105">
    <property type="term" value="P:L-histidine biosynthetic process"/>
    <property type="evidence" value="ECO:0007669"/>
    <property type="project" value="UniProtKB-UniRule"/>
</dbReference>
<accession>A0A1G5RVY1</accession>
<evidence type="ECO:0000259" key="9">
    <source>
        <dbReference type="SMART" id="SM00481"/>
    </source>
</evidence>
<evidence type="ECO:0000256" key="2">
    <source>
        <dbReference type="ARBA" id="ARBA00009152"/>
    </source>
</evidence>
<evidence type="ECO:0000313" key="10">
    <source>
        <dbReference type="EMBL" id="SCZ78018.1"/>
    </source>
</evidence>
<dbReference type="Pfam" id="PF02811">
    <property type="entry name" value="PHP"/>
    <property type="match status" value="1"/>
</dbReference>
<dbReference type="AlphaFoldDB" id="A0A1G5RVY1"/>
<evidence type="ECO:0000256" key="1">
    <source>
        <dbReference type="ARBA" id="ARBA00004970"/>
    </source>
</evidence>
<evidence type="ECO:0000256" key="6">
    <source>
        <dbReference type="ARBA" id="ARBA00023102"/>
    </source>
</evidence>
<dbReference type="EC" id="3.1.3.15" evidence="3 8"/>
<comment type="pathway">
    <text evidence="1 8">Amino-acid biosynthesis; L-histidine biosynthesis; L-histidine from 5-phospho-alpha-D-ribose 1-diphosphate: step 8/9.</text>
</comment>
<dbReference type="Gene3D" id="3.20.20.140">
    <property type="entry name" value="Metal-dependent hydrolases"/>
    <property type="match status" value="1"/>
</dbReference>
<dbReference type="InterPro" id="IPR004013">
    <property type="entry name" value="PHP_dom"/>
</dbReference>
<evidence type="ECO:0000256" key="3">
    <source>
        <dbReference type="ARBA" id="ARBA00013085"/>
    </source>
</evidence>
<dbReference type="GO" id="GO:0005737">
    <property type="term" value="C:cytoplasm"/>
    <property type="evidence" value="ECO:0007669"/>
    <property type="project" value="TreeGrafter"/>
</dbReference>
<dbReference type="RefSeq" id="WP_090161910.1">
    <property type="nucleotide sequence ID" value="NZ_FMWK01000004.1"/>
</dbReference>
<dbReference type="PANTHER" id="PTHR21039">
    <property type="entry name" value="HISTIDINOL PHOSPHATASE-RELATED"/>
    <property type="match status" value="1"/>
</dbReference>
<protein>
    <recommendedName>
        <fullName evidence="3 8">Histidinol-phosphatase</fullName>
        <shortName evidence="8">HolPase</shortName>
        <ecNumber evidence="3 8">3.1.3.15</ecNumber>
    </recommendedName>
</protein>
<dbReference type="GO" id="GO:0004401">
    <property type="term" value="F:histidinol-phosphatase activity"/>
    <property type="evidence" value="ECO:0007669"/>
    <property type="project" value="UniProtKB-UniRule"/>
</dbReference>
<comment type="similarity">
    <text evidence="2 8">Belongs to the PHP hydrolase family. HisK subfamily.</text>
</comment>
<dbReference type="InterPro" id="IPR016195">
    <property type="entry name" value="Pol/histidinol_Pase-like"/>
</dbReference>
<dbReference type="InterPro" id="IPR003141">
    <property type="entry name" value="Pol/His_phosphatase_N"/>
</dbReference>
<evidence type="ECO:0000256" key="8">
    <source>
        <dbReference type="RuleBase" id="RU366003"/>
    </source>
</evidence>
<keyword evidence="6 8" id="KW-0368">Histidine biosynthesis</keyword>
<dbReference type="Proteomes" id="UP000199428">
    <property type="component" value="Unassembled WGS sequence"/>
</dbReference>
<dbReference type="SUPFAM" id="SSF89550">
    <property type="entry name" value="PHP domain-like"/>
    <property type="match status" value="1"/>
</dbReference>
<proteinExistence type="inferred from homology"/>
<organism evidence="10 11">
    <name type="scientific">Pseudobutyrivibrio xylanivorans</name>
    <dbReference type="NCBI Taxonomy" id="185007"/>
    <lineage>
        <taxon>Bacteria</taxon>
        <taxon>Bacillati</taxon>
        <taxon>Bacillota</taxon>
        <taxon>Clostridia</taxon>
        <taxon>Lachnospirales</taxon>
        <taxon>Lachnospiraceae</taxon>
        <taxon>Pseudobutyrivibrio</taxon>
    </lineage>
</organism>
<comment type="catalytic activity">
    <reaction evidence="7 8">
        <text>L-histidinol phosphate + H2O = L-histidinol + phosphate</text>
        <dbReference type="Rhea" id="RHEA:14465"/>
        <dbReference type="ChEBI" id="CHEBI:15377"/>
        <dbReference type="ChEBI" id="CHEBI:43474"/>
        <dbReference type="ChEBI" id="CHEBI:57699"/>
        <dbReference type="ChEBI" id="CHEBI:57980"/>
        <dbReference type="EC" id="3.1.3.15"/>
    </reaction>
</comment>
<dbReference type="InterPro" id="IPR010140">
    <property type="entry name" value="Histidinol_P_phosphatase_HisJ"/>
</dbReference>
<evidence type="ECO:0000256" key="5">
    <source>
        <dbReference type="ARBA" id="ARBA00022801"/>
    </source>
</evidence>
<dbReference type="UniPathway" id="UPA00031">
    <property type="reaction ID" value="UER00013"/>
</dbReference>
<feature type="domain" description="Polymerase/histidinol phosphatase N-terminal" evidence="9">
    <location>
        <begin position="3"/>
        <end position="86"/>
    </location>
</feature>
<dbReference type="EMBL" id="FMWK01000004">
    <property type="protein sequence ID" value="SCZ78018.1"/>
    <property type="molecule type" value="Genomic_DNA"/>
</dbReference>
<evidence type="ECO:0000313" key="11">
    <source>
        <dbReference type="Proteomes" id="UP000199428"/>
    </source>
</evidence>
<dbReference type="PANTHER" id="PTHR21039:SF0">
    <property type="entry name" value="HISTIDINOL-PHOSPHATASE"/>
    <property type="match status" value="1"/>
</dbReference>
<dbReference type="NCBIfam" id="TIGR01856">
    <property type="entry name" value="hisJ_fam"/>
    <property type="match status" value="1"/>
</dbReference>
<evidence type="ECO:0000256" key="4">
    <source>
        <dbReference type="ARBA" id="ARBA00022605"/>
    </source>
</evidence>
<dbReference type="SMART" id="SM00481">
    <property type="entry name" value="POLIIIAc"/>
    <property type="match status" value="1"/>
</dbReference>
<keyword evidence="4 8" id="KW-0028">Amino-acid biosynthesis</keyword>
<keyword evidence="5 8" id="KW-0378">Hydrolase</keyword>
<gene>
    <name evidence="10" type="ORF">SAMN02910350_01064</name>
</gene>
<sequence length="268" mass="30801">MFWDNHMHSNFSGDSDAAPIDMINAARAKKLRGITFTDHMDLDYPPKYGFFELDPYSYFEAQHKLALEQSYDNFTVLTGIEIGIQPHIADDIYKVAKDIPFDFIIGSTHLIDKQDPYFDTFWESGDARQLLTRYYECVLENISAFTDFDTVAHLDYAFRYAKDSAVKEDTHQPYYEIVDEILNKIIKMDKALEINTGGLRKGLSNPNPTKSIIKRYHELGGKMITLGADAHMPEHVAADFEKLPELLADCGFKEFVVYKNRKPEAYPL</sequence>